<dbReference type="AlphaFoldDB" id="A0A4Q0PL15"/>
<evidence type="ECO:0000313" key="2">
    <source>
        <dbReference type="EMBL" id="RXG29185.1"/>
    </source>
</evidence>
<feature type="transmembrane region" description="Helical" evidence="1">
    <location>
        <begin position="6"/>
        <end position="25"/>
    </location>
</feature>
<keyword evidence="1" id="KW-0472">Membrane</keyword>
<dbReference type="EMBL" id="QOVL01000009">
    <property type="protein sequence ID" value="RXG29185.1"/>
    <property type="molecule type" value="Genomic_DNA"/>
</dbReference>
<reference evidence="2 3" key="1">
    <citation type="submission" date="2018-07" db="EMBL/GenBank/DDBJ databases">
        <title>Leeuwenhoekiella genomics.</title>
        <authorList>
            <person name="Tahon G."/>
            <person name="Willems A."/>
        </authorList>
    </citation>
    <scope>NUCLEOTIDE SEQUENCE [LARGE SCALE GENOMIC DNA]</scope>
    <source>
        <strain evidence="2 3">LMG 1345</strain>
    </source>
</reference>
<evidence type="ECO:0000313" key="3">
    <source>
        <dbReference type="Proteomes" id="UP000290608"/>
    </source>
</evidence>
<keyword evidence="1" id="KW-0812">Transmembrane</keyword>
<dbReference type="Proteomes" id="UP000290608">
    <property type="component" value="Unassembled WGS sequence"/>
</dbReference>
<organism evidence="2 3">
    <name type="scientific">Leeuwenhoekiella marinoflava</name>
    <dbReference type="NCBI Taxonomy" id="988"/>
    <lineage>
        <taxon>Bacteria</taxon>
        <taxon>Pseudomonadati</taxon>
        <taxon>Bacteroidota</taxon>
        <taxon>Flavobacteriia</taxon>
        <taxon>Flavobacteriales</taxon>
        <taxon>Flavobacteriaceae</taxon>
        <taxon>Leeuwenhoekiella</taxon>
    </lineage>
</organism>
<accession>A0A4Q0PL15</accession>
<comment type="caution">
    <text evidence="2">The sequence shown here is derived from an EMBL/GenBank/DDBJ whole genome shotgun (WGS) entry which is preliminary data.</text>
</comment>
<gene>
    <name evidence="2" type="ORF">DSL99_2123</name>
</gene>
<keyword evidence="1" id="KW-1133">Transmembrane helix</keyword>
<name>A0A4Q0PL15_9FLAO</name>
<proteinExistence type="predicted"/>
<sequence length="49" mass="5694">MYLDNSFTWTLLSDVVSLIIAVFMYKFLPKKINHLYGYGTAKSMKNQDS</sequence>
<dbReference type="STRING" id="1122159.SAMN02745246_02260"/>
<evidence type="ECO:0000256" key="1">
    <source>
        <dbReference type="SAM" id="Phobius"/>
    </source>
</evidence>
<protein>
    <submittedName>
        <fullName evidence="2">Uncharacterized protein</fullName>
    </submittedName>
</protein>